<protein>
    <submittedName>
        <fullName evidence="2">Uncharacterized protein</fullName>
    </submittedName>
</protein>
<comment type="caution">
    <text evidence="2">The sequence shown here is derived from an EMBL/GenBank/DDBJ whole genome shotgun (WGS) entry which is preliminary data.</text>
</comment>
<evidence type="ECO:0000313" key="3">
    <source>
        <dbReference type="Proteomes" id="UP000465361"/>
    </source>
</evidence>
<evidence type="ECO:0000313" key="2">
    <source>
        <dbReference type="EMBL" id="GFG73255.1"/>
    </source>
</evidence>
<gene>
    <name evidence="2" type="ORF">MBOT_06200</name>
</gene>
<proteinExistence type="predicted"/>
<dbReference type="Gene3D" id="3.30.2080.10">
    <property type="entry name" value="GH92 mannosidase domain"/>
    <property type="match status" value="1"/>
</dbReference>
<keyword evidence="3" id="KW-1185">Reference proteome</keyword>
<dbReference type="AlphaFoldDB" id="A0A7I9XTJ9"/>
<feature type="region of interest" description="Disordered" evidence="1">
    <location>
        <begin position="1"/>
        <end position="21"/>
    </location>
</feature>
<accession>A0A7I9XTJ9</accession>
<reference evidence="2 3" key="1">
    <citation type="journal article" date="2019" name="Emerg. Microbes Infect.">
        <title>Comprehensive subspecies identification of 175 nontuberculous mycobacteria species based on 7547 genomic profiles.</title>
        <authorList>
            <person name="Matsumoto Y."/>
            <person name="Kinjo T."/>
            <person name="Motooka D."/>
            <person name="Nabeya D."/>
            <person name="Jung N."/>
            <person name="Uechi K."/>
            <person name="Horii T."/>
            <person name="Iida T."/>
            <person name="Fujita J."/>
            <person name="Nakamura S."/>
        </authorList>
    </citation>
    <scope>NUCLEOTIDE SEQUENCE [LARGE SCALE GENOMIC DNA]</scope>
    <source>
        <strain evidence="2 3">JCM 17322</strain>
    </source>
</reference>
<dbReference type="Proteomes" id="UP000465361">
    <property type="component" value="Unassembled WGS sequence"/>
</dbReference>
<name>A0A7I9XTJ9_9MYCO</name>
<dbReference type="EMBL" id="BLKW01000002">
    <property type="protein sequence ID" value="GFG73255.1"/>
    <property type="molecule type" value="Genomic_DNA"/>
</dbReference>
<sequence>MGRARHVPGHPGNADPHREHTTFDRIRIALPAGRFIRISAPGASGIDGRPTDQTFLPESIIRTGGDLTFTLSAVPGKLWGTAESSAPTSFGRGNSALTINVSPAIVAIAPGSARTVTVNVQRMIDGSADYAITGSSYSSGAIAVAPVSGRFAADGSASQSATITAAKSVLDGYYPVVLTTTAGEGARTFTLIVAVGRAGLE</sequence>
<organism evidence="2 3">
    <name type="scientific">Mycobacterium botniense</name>
    <dbReference type="NCBI Taxonomy" id="84962"/>
    <lineage>
        <taxon>Bacteria</taxon>
        <taxon>Bacillati</taxon>
        <taxon>Actinomycetota</taxon>
        <taxon>Actinomycetes</taxon>
        <taxon>Mycobacteriales</taxon>
        <taxon>Mycobacteriaceae</taxon>
        <taxon>Mycobacterium</taxon>
    </lineage>
</organism>
<evidence type="ECO:0000256" key="1">
    <source>
        <dbReference type="SAM" id="MobiDB-lite"/>
    </source>
</evidence>